<dbReference type="AlphaFoldDB" id="A0A844F5V5"/>
<dbReference type="RefSeq" id="WP_044941552.1">
    <property type="nucleotide sequence ID" value="NZ_AP024846.1"/>
</dbReference>
<proteinExistence type="predicted"/>
<reference evidence="1 2" key="1">
    <citation type="submission" date="2019-08" db="EMBL/GenBank/DDBJ databases">
        <title>In-depth cultivation of the pig gut microbiome towards novel bacterial diversity and tailored functional studies.</title>
        <authorList>
            <person name="Wylensek D."/>
            <person name="Hitch T.C.A."/>
            <person name="Clavel T."/>
        </authorList>
    </citation>
    <scope>NUCLEOTIDE SEQUENCE [LARGE SCALE GENOMIC DNA]</scope>
    <source>
        <strain evidence="1 2">BL-389-WT-3D</strain>
    </source>
</reference>
<comment type="caution">
    <text evidence="1">The sequence shown here is derived from an EMBL/GenBank/DDBJ whole genome shotgun (WGS) entry which is preliminary data.</text>
</comment>
<dbReference type="Proteomes" id="UP000462363">
    <property type="component" value="Unassembled WGS sequence"/>
</dbReference>
<evidence type="ECO:0000313" key="1">
    <source>
        <dbReference type="EMBL" id="MSS41962.1"/>
    </source>
</evidence>
<name>A0A844F5V5_CLOSV</name>
<organism evidence="1 2">
    <name type="scientific">Clostridium scindens (strain JCM 10418 / VPI 12708)</name>
    <dbReference type="NCBI Taxonomy" id="29347"/>
    <lineage>
        <taxon>Bacteria</taxon>
        <taxon>Bacillati</taxon>
        <taxon>Bacillota</taxon>
        <taxon>Clostridia</taxon>
        <taxon>Lachnospirales</taxon>
        <taxon>Lachnospiraceae</taxon>
    </lineage>
</organism>
<evidence type="ECO:0000313" key="2">
    <source>
        <dbReference type="Proteomes" id="UP000462363"/>
    </source>
</evidence>
<accession>A0A844F5V5</accession>
<sequence length="72" mass="8424">MSVSFTDEDEEAMLEKGYETDQSELGNVYYPKEGIEIPDHIIVKYVEYPWVTCFEVEGIEIIKEAMQKDIEE</sequence>
<protein>
    <submittedName>
        <fullName evidence="1">Uncharacterized protein</fullName>
    </submittedName>
</protein>
<dbReference type="EMBL" id="VUMB01000064">
    <property type="protein sequence ID" value="MSS41962.1"/>
    <property type="molecule type" value="Genomic_DNA"/>
</dbReference>
<gene>
    <name evidence="1" type="ORF">FYJ37_17050</name>
</gene>